<keyword evidence="2" id="KW-1185">Reference proteome</keyword>
<dbReference type="Proteomes" id="UP000789702">
    <property type="component" value="Unassembled WGS sequence"/>
</dbReference>
<feature type="non-terminal residue" evidence="1">
    <location>
        <position position="105"/>
    </location>
</feature>
<gene>
    <name evidence="1" type="ORF">DHETER_LOCUS13911</name>
</gene>
<comment type="caution">
    <text evidence="1">The sequence shown here is derived from an EMBL/GenBank/DDBJ whole genome shotgun (WGS) entry which is preliminary data.</text>
</comment>
<sequence>KPLNNNEASSNSYEQTPNDYTESSSNFQKQAMVNNNYKQTQKNSATSSRRSVFAPFRSPFKDSSKLNLPSHSRQTHSEPPNSGLKTLHAEPSHSEPEALKKNYNQ</sequence>
<accession>A0ACA9QCI5</accession>
<dbReference type="EMBL" id="CAJVPU010040135">
    <property type="protein sequence ID" value="CAG8738647.1"/>
    <property type="molecule type" value="Genomic_DNA"/>
</dbReference>
<protein>
    <submittedName>
        <fullName evidence="1">12514_t:CDS:1</fullName>
    </submittedName>
</protein>
<feature type="non-terminal residue" evidence="1">
    <location>
        <position position="1"/>
    </location>
</feature>
<proteinExistence type="predicted"/>
<organism evidence="1 2">
    <name type="scientific">Dentiscutata heterogama</name>
    <dbReference type="NCBI Taxonomy" id="1316150"/>
    <lineage>
        <taxon>Eukaryota</taxon>
        <taxon>Fungi</taxon>
        <taxon>Fungi incertae sedis</taxon>
        <taxon>Mucoromycota</taxon>
        <taxon>Glomeromycotina</taxon>
        <taxon>Glomeromycetes</taxon>
        <taxon>Diversisporales</taxon>
        <taxon>Gigasporaceae</taxon>
        <taxon>Dentiscutata</taxon>
    </lineage>
</organism>
<evidence type="ECO:0000313" key="2">
    <source>
        <dbReference type="Proteomes" id="UP000789702"/>
    </source>
</evidence>
<name>A0ACA9QCI5_9GLOM</name>
<reference evidence="1" key="1">
    <citation type="submission" date="2021-06" db="EMBL/GenBank/DDBJ databases">
        <authorList>
            <person name="Kallberg Y."/>
            <person name="Tangrot J."/>
            <person name="Rosling A."/>
        </authorList>
    </citation>
    <scope>NUCLEOTIDE SEQUENCE</scope>
    <source>
        <strain evidence="1">IL203A</strain>
    </source>
</reference>
<evidence type="ECO:0000313" key="1">
    <source>
        <dbReference type="EMBL" id="CAG8738647.1"/>
    </source>
</evidence>